<dbReference type="AlphaFoldDB" id="A0A0D2FWJ3"/>
<reference evidence="1" key="1">
    <citation type="submission" date="2015-01" db="EMBL/GenBank/DDBJ databases">
        <title>The Genome Sequence of Cladophialophora bantiana CBS 173.52.</title>
        <authorList>
            <consortium name="The Broad Institute Genomics Platform"/>
            <person name="Cuomo C."/>
            <person name="de Hoog S."/>
            <person name="Gorbushina A."/>
            <person name="Stielow B."/>
            <person name="Teixiera M."/>
            <person name="Abouelleil A."/>
            <person name="Chapman S.B."/>
            <person name="Priest M."/>
            <person name="Young S.K."/>
            <person name="Wortman J."/>
            <person name="Nusbaum C."/>
            <person name="Birren B."/>
        </authorList>
    </citation>
    <scope>NUCLEOTIDE SEQUENCE [LARGE SCALE GENOMIC DNA]</scope>
    <source>
        <strain evidence="1">CBS 173.52</strain>
    </source>
</reference>
<dbReference type="InterPro" id="IPR023393">
    <property type="entry name" value="START-like_dom_sf"/>
</dbReference>
<evidence type="ECO:0000313" key="1">
    <source>
        <dbReference type="EMBL" id="KIW90887.1"/>
    </source>
</evidence>
<dbReference type="Pfam" id="PF10604">
    <property type="entry name" value="Polyketide_cyc2"/>
    <property type="match status" value="1"/>
</dbReference>
<protein>
    <recommendedName>
        <fullName evidence="3">SRPBCC family protein</fullName>
    </recommendedName>
</protein>
<dbReference type="RefSeq" id="XP_016617556.1">
    <property type="nucleotide sequence ID" value="XM_016766398.1"/>
</dbReference>
<dbReference type="GeneID" id="27701598"/>
<proteinExistence type="predicted"/>
<dbReference type="VEuPathDB" id="FungiDB:Z519_08670"/>
<dbReference type="PANTHER" id="PTHR39332:SF7">
    <property type="entry name" value="SRPBCC FAMILY PROTEIN"/>
    <property type="match status" value="1"/>
</dbReference>
<evidence type="ECO:0000313" key="2">
    <source>
        <dbReference type="Proteomes" id="UP000053789"/>
    </source>
</evidence>
<dbReference type="Proteomes" id="UP000053789">
    <property type="component" value="Unassembled WGS sequence"/>
</dbReference>
<dbReference type="Gene3D" id="3.30.530.20">
    <property type="match status" value="1"/>
</dbReference>
<dbReference type="EMBL" id="KN846992">
    <property type="protein sequence ID" value="KIW90887.1"/>
    <property type="molecule type" value="Genomic_DNA"/>
</dbReference>
<dbReference type="HOGENOM" id="CLU_106645_2_0_1"/>
<dbReference type="SUPFAM" id="SSF55961">
    <property type="entry name" value="Bet v1-like"/>
    <property type="match status" value="1"/>
</dbReference>
<dbReference type="OrthoDB" id="4436220at2759"/>
<gene>
    <name evidence="1" type="ORF">Z519_08670</name>
</gene>
<organism evidence="1 2">
    <name type="scientific">Cladophialophora bantiana (strain ATCC 10958 / CBS 173.52 / CDC B-1940 / NIH 8579)</name>
    <name type="common">Xylohypha bantiana</name>
    <dbReference type="NCBI Taxonomy" id="1442370"/>
    <lineage>
        <taxon>Eukaryota</taxon>
        <taxon>Fungi</taxon>
        <taxon>Dikarya</taxon>
        <taxon>Ascomycota</taxon>
        <taxon>Pezizomycotina</taxon>
        <taxon>Eurotiomycetes</taxon>
        <taxon>Chaetothyriomycetidae</taxon>
        <taxon>Chaetothyriales</taxon>
        <taxon>Herpotrichiellaceae</taxon>
        <taxon>Cladophialophora</taxon>
    </lineage>
</organism>
<evidence type="ECO:0008006" key="3">
    <source>
        <dbReference type="Google" id="ProtNLM"/>
    </source>
</evidence>
<dbReference type="CDD" id="cd07821">
    <property type="entry name" value="PYR_PYL_RCAR_like"/>
    <property type="match status" value="1"/>
</dbReference>
<name>A0A0D2FWJ3_CLAB1</name>
<dbReference type="InterPro" id="IPR019587">
    <property type="entry name" value="Polyketide_cyclase/dehydratase"/>
</dbReference>
<sequence>MARTVIRVEEDMLDHPVEQVWSLVSSFGAIQAWMPSIKWCTITGQGVGTIRTVMSVAGVQEEILEVLDNDAHCISYRIKDSPALPMKGGFGNWKLESIGGGKTKITWIADAEEINTDGVAAIAPIYEGFMKESIAGLKKALS</sequence>
<dbReference type="PANTHER" id="PTHR39332">
    <property type="entry name" value="BLL4707 PROTEIN"/>
    <property type="match status" value="1"/>
</dbReference>
<accession>A0A0D2FWJ3</accession>
<keyword evidence="2" id="KW-1185">Reference proteome</keyword>